<evidence type="ECO:0000313" key="4">
    <source>
        <dbReference type="Proteomes" id="UP001501218"/>
    </source>
</evidence>
<evidence type="ECO:0000313" key="3">
    <source>
        <dbReference type="EMBL" id="GAA2348053.1"/>
    </source>
</evidence>
<evidence type="ECO:0000256" key="1">
    <source>
        <dbReference type="SAM" id="MobiDB-lite"/>
    </source>
</evidence>
<reference evidence="3 4" key="1">
    <citation type="journal article" date="2019" name="Int. J. Syst. Evol. Microbiol.">
        <title>The Global Catalogue of Microorganisms (GCM) 10K type strain sequencing project: providing services to taxonomists for standard genome sequencing and annotation.</title>
        <authorList>
            <consortium name="The Broad Institute Genomics Platform"/>
            <consortium name="The Broad Institute Genome Sequencing Center for Infectious Disease"/>
            <person name="Wu L."/>
            <person name="Ma J."/>
        </authorList>
    </citation>
    <scope>NUCLEOTIDE SEQUENCE [LARGE SCALE GENOMIC DNA]</scope>
    <source>
        <strain evidence="3 4">JCM 16221</strain>
    </source>
</reference>
<protein>
    <submittedName>
        <fullName evidence="3">Uncharacterized protein</fullName>
    </submittedName>
</protein>
<keyword evidence="2" id="KW-1133">Transmembrane helix</keyword>
<gene>
    <name evidence="3" type="ORF">GCM10009854_26630</name>
</gene>
<keyword evidence="4" id="KW-1185">Reference proteome</keyword>
<feature type="region of interest" description="Disordered" evidence="1">
    <location>
        <begin position="25"/>
        <end position="53"/>
    </location>
</feature>
<evidence type="ECO:0000256" key="2">
    <source>
        <dbReference type="SAM" id="Phobius"/>
    </source>
</evidence>
<keyword evidence="2" id="KW-0812">Transmembrane</keyword>
<proteinExistence type="predicted"/>
<accession>A0ABN3GBQ7</accession>
<keyword evidence="2" id="KW-0472">Membrane</keyword>
<organism evidence="3 4">
    <name type="scientific">Saccharopolyspora halophila</name>
    <dbReference type="NCBI Taxonomy" id="405551"/>
    <lineage>
        <taxon>Bacteria</taxon>
        <taxon>Bacillati</taxon>
        <taxon>Actinomycetota</taxon>
        <taxon>Actinomycetes</taxon>
        <taxon>Pseudonocardiales</taxon>
        <taxon>Pseudonocardiaceae</taxon>
        <taxon>Saccharopolyspora</taxon>
    </lineage>
</organism>
<comment type="caution">
    <text evidence="3">The sequence shown here is derived from an EMBL/GenBank/DDBJ whole genome shotgun (WGS) entry which is preliminary data.</text>
</comment>
<feature type="transmembrane region" description="Helical" evidence="2">
    <location>
        <begin position="99"/>
        <end position="117"/>
    </location>
</feature>
<dbReference type="Proteomes" id="UP001501218">
    <property type="component" value="Unassembled WGS sequence"/>
</dbReference>
<name>A0ABN3GBQ7_9PSEU</name>
<sequence>MATLDDMRWLPGGWQRADWSETTRTIPRGTARYTGQGRGRAAGAPAAQPPGPQPTLLGADARDIDVSAASFRSLLIGGGVSGLGTVLIAASLANNGSSVGMWIWQLLFGMAFIWFVLGSRGMLNGRGFLFDRSGFYIRTMGEVYGVDWSEVKAVGIGTLPWIQDRRPTNPERRRALEIYPADPGFAERHPELERWWIEEPPTVSGLPPDRYRFHLPPFSRLPKSLENATREIAPQKWVGSYRRRLPRPPQG</sequence>
<dbReference type="EMBL" id="BAAARA010000008">
    <property type="protein sequence ID" value="GAA2348053.1"/>
    <property type="molecule type" value="Genomic_DNA"/>
</dbReference>
<feature type="transmembrane region" description="Helical" evidence="2">
    <location>
        <begin position="74"/>
        <end position="93"/>
    </location>
</feature>
<feature type="compositionally biased region" description="Low complexity" evidence="1">
    <location>
        <begin position="29"/>
        <end position="46"/>
    </location>
</feature>